<keyword evidence="16" id="KW-1185">Reference proteome</keyword>
<keyword evidence="5 11" id="KW-0812">Transmembrane</keyword>
<keyword evidence="10" id="KW-0325">Glycoprotein</keyword>
<proteinExistence type="inferred from homology"/>
<dbReference type="InterPro" id="IPR011678">
    <property type="entry name" value="EMC1_C"/>
</dbReference>
<dbReference type="OrthoDB" id="28092at2759"/>
<evidence type="ECO:0000256" key="2">
    <source>
        <dbReference type="ARBA" id="ARBA00007904"/>
    </source>
</evidence>
<comment type="caution">
    <text evidence="15">The sequence shown here is derived from an EMBL/GenBank/DDBJ whole genome shotgun (WGS) entry which is preliminary data.</text>
</comment>
<organism evidence="15 16">
    <name type="scientific">Russula ochroleuca</name>
    <dbReference type="NCBI Taxonomy" id="152965"/>
    <lineage>
        <taxon>Eukaryota</taxon>
        <taxon>Fungi</taxon>
        <taxon>Dikarya</taxon>
        <taxon>Basidiomycota</taxon>
        <taxon>Agaricomycotina</taxon>
        <taxon>Agaricomycetes</taxon>
        <taxon>Russulales</taxon>
        <taxon>Russulaceae</taxon>
        <taxon>Russula</taxon>
    </lineage>
</organism>
<keyword evidence="8 11" id="KW-1133">Transmembrane helix</keyword>
<name>A0A9P5N5M2_9AGAM</name>
<keyword evidence="9 11" id="KW-0472">Membrane</keyword>
<evidence type="ECO:0000259" key="14">
    <source>
        <dbReference type="Pfam" id="PF25293"/>
    </source>
</evidence>
<evidence type="ECO:0000256" key="4">
    <source>
        <dbReference type="ARBA" id="ARBA00020824"/>
    </source>
</evidence>
<dbReference type="EMBL" id="WHVB01000001">
    <property type="protein sequence ID" value="KAF8486992.1"/>
    <property type="molecule type" value="Genomic_DNA"/>
</dbReference>
<dbReference type="InterPro" id="IPR011047">
    <property type="entry name" value="Quinoprotein_ADH-like_sf"/>
</dbReference>
<dbReference type="Pfam" id="PF07774">
    <property type="entry name" value="EMC1_C"/>
    <property type="match status" value="1"/>
</dbReference>
<comment type="similarity">
    <text evidence="2">Belongs to the EMC1 family.</text>
</comment>
<dbReference type="InterPro" id="IPR015943">
    <property type="entry name" value="WD40/YVTN_repeat-like_dom_sf"/>
</dbReference>
<evidence type="ECO:0000256" key="11">
    <source>
        <dbReference type="SAM" id="Phobius"/>
    </source>
</evidence>
<accession>A0A9P5N5M2</accession>
<evidence type="ECO:0000259" key="13">
    <source>
        <dbReference type="Pfam" id="PF07774"/>
    </source>
</evidence>
<dbReference type="AlphaFoldDB" id="A0A9P5N5M2"/>
<evidence type="ECO:0000256" key="12">
    <source>
        <dbReference type="SAM" id="SignalP"/>
    </source>
</evidence>
<gene>
    <name evidence="15" type="ORF">DFH94DRAFT_702255</name>
</gene>
<reference evidence="15" key="2">
    <citation type="journal article" date="2020" name="Nat. Commun.">
        <title>Large-scale genome sequencing of mycorrhizal fungi provides insights into the early evolution of symbiotic traits.</title>
        <authorList>
            <person name="Miyauchi S."/>
            <person name="Kiss E."/>
            <person name="Kuo A."/>
            <person name="Drula E."/>
            <person name="Kohler A."/>
            <person name="Sanchez-Garcia M."/>
            <person name="Morin E."/>
            <person name="Andreopoulos B."/>
            <person name="Barry K.W."/>
            <person name="Bonito G."/>
            <person name="Buee M."/>
            <person name="Carver A."/>
            <person name="Chen C."/>
            <person name="Cichocki N."/>
            <person name="Clum A."/>
            <person name="Culley D."/>
            <person name="Crous P.W."/>
            <person name="Fauchery L."/>
            <person name="Girlanda M."/>
            <person name="Hayes R.D."/>
            <person name="Keri Z."/>
            <person name="LaButti K."/>
            <person name="Lipzen A."/>
            <person name="Lombard V."/>
            <person name="Magnuson J."/>
            <person name="Maillard F."/>
            <person name="Murat C."/>
            <person name="Nolan M."/>
            <person name="Ohm R.A."/>
            <person name="Pangilinan J."/>
            <person name="Pereira M.F."/>
            <person name="Perotto S."/>
            <person name="Peter M."/>
            <person name="Pfister S."/>
            <person name="Riley R."/>
            <person name="Sitrit Y."/>
            <person name="Stielow J.B."/>
            <person name="Szollosi G."/>
            <person name="Zifcakova L."/>
            <person name="Stursova M."/>
            <person name="Spatafora J.W."/>
            <person name="Tedersoo L."/>
            <person name="Vaario L.M."/>
            <person name="Yamada A."/>
            <person name="Yan M."/>
            <person name="Wang P."/>
            <person name="Xu J."/>
            <person name="Bruns T."/>
            <person name="Baldrian P."/>
            <person name="Vilgalys R."/>
            <person name="Dunand C."/>
            <person name="Henrissat B."/>
            <person name="Grigoriev I.V."/>
            <person name="Hibbett D."/>
            <person name="Nagy L.G."/>
            <person name="Martin F.M."/>
        </authorList>
    </citation>
    <scope>NUCLEOTIDE SEQUENCE</scope>
    <source>
        <strain evidence="15">Prilba</strain>
    </source>
</reference>
<feature type="chain" id="PRO_5040223959" description="ER membrane protein complex subunit 1" evidence="12">
    <location>
        <begin position="21"/>
        <end position="1016"/>
    </location>
</feature>
<dbReference type="Gene3D" id="2.130.10.10">
    <property type="entry name" value="YVTN repeat-like/Quinoprotein amine dehydrogenase"/>
    <property type="match status" value="1"/>
</dbReference>
<evidence type="ECO:0000256" key="6">
    <source>
        <dbReference type="ARBA" id="ARBA00022729"/>
    </source>
</evidence>
<keyword evidence="7" id="KW-0256">Endoplasmic reticulum</keyword>
<protein>
    <recommendedName>
        <fullName evidence="4">ER membrane protein complex subunit 1</fullName>
    </recommendedName>
</protein>
<dbReference type="GO" id="GO:0072546">
    <property type="term" value="C:EMC complex"/>
    <property type="evidence" value="ECO:0007669"/>
    <property type="project" value="InterPro"/>
</dbReference>
<dbReference type="GO" id="GO:0034975">
    <property type="term" value="P:protein folding in endoplasmic reticulum"/>
    <property type="evidence" value="ECO:0007669"/>
    <property type="project" value="TreeGrafter"/>
</dbReference>
<evidence type="ECO:0000313" key="15">
    <source>
        <dbReference type="EMBL" id="KAF8486992.1"/>
    </source>
</evidence>
<evidence type="ECO:0000256" key="8">
    <source>
        <dbReference type="ARBA" id="ARBA00022989"/>
    </source>
</evidence>
<feature type="domain" description="ER membrane protein complex subunit 1 C-terminal" evidence="13">
    <location>
        <begin position="799"/>
        <end position="1014"/>
    </location>
</feature>
<evidence type="ECO:0000256" key="3">
    <source>
        <dbReference type="ARBA" id="ARBA00011276"/>
    </source>
</evidence>
<dbReference type="InterPro" id="IPR026895">
    <property type="entry name" value="EMC1"/>
</dbReference>
<dbReference type="PANTHER" id="PTHR21573">
    <property type="entry name" value="ER MEMBRANE PROTEIN COMPLEX SUBUNIT 1"/>
    <property type="match status" value="1"/>
</dbReference>
<evidence type="ECO:0000313" key="16">
    <source>
        <dbReference type="Proteomes" id="UP000759537"/>
    </source>
</evidence>
<evidence type="ECO:0000256" key="10">
    <source>
        <dbReference type="ARBA" id="ARBA00023180"/>
    </source>
</evidence>
<reference evidence="15" key="1">
    <citation type="submission" date="2019-10" db="EMBL/GenBank/DDBJ databases">
        <authorList>
            <consortium name="DOE Joint Genome Institute"/>
            <person name="Kuo A."/>
            <person name="Miyauchi S."/>
            <person name="Kiss E."/>
            <person name="Drula E."/>
            <person name="Kohler A."/>
            <person name="Sanchez-Garcia M."/>
            <person name="Andreopoulos B."/>
            <person name="Barry K.W."/>
            <person name="Bonito G."/>
            <person name="Buee M."/>
            <person name="Carver A."/>
            <person name="Chen C."/>
            <person name="Cichocki N."/>
            <person name="Clum A."/>
            <person name="Culley D."/>
            <person name="Crous P.W."/>
            <person name="Fauchery L."/>
            <person name="Girlanda M."/>
            <person name="Hayes R."/>
            <person name="Keri Z."/>
            <person name="LaButti K."/>
            <person name="Lipzen A."/>
            <person name="Lombard V."/>
            <person name="Magnuson J."/>
            <person name="Maillard F."/>
            <person name="Morin E."/>
            <person name="Murat C."/>
            <person name="Nolan M."/>
            <person name="Ohm R."/>
            <person name="Pangilinan J."/>
            <person name="Pereira M."/>
            <person name="Perotto S."/>
            <person name="Peter M."/>
            <person name="Riley R."/>
            <person name="Sitrit Y."/>
            <person name="Stielow B."/>
            <person name="Szollosi G."/>
            <person name="Zifcakova L."/>
            <person name="Stursova M."/>
            <person name="Spatafora J.W."/>
            <person name="Tedersoo L."/>
            <person name="Vaario L.-M."/>
            <person name="Yamada A."/>
            <person name="Yan M."/>
            <person name="Wang P."/>
            <person name="Xu J."/>
            <person name="Bruns T."/>
            <person name="Baldrian P."/>
            <person name="Vilgalys R."/>
            <person name="Henrissat B."/>
            <person name="Grigoriev I.V."/>
            <person name="Hibbett D."/>
            <person name="Nagy L.G."/>
            <person name="Martin F.M."/>
        </authorList>
    </citation>
    <scope>NUCLEOTIDE SEQUENCE</scope>
    <source>
        <strain evidence="15">Prilba</strain>
    </source>
</reference>
<keyword evidence="6 12" id="KW-0732">Signal</keyword>
<comment type="subunit">
    <text evidence="3">Component of the ER membrane protein complex (EMC).</text>
</comment>
<dbReference type="SUPFAM" id="SSF50998">
    <property type="entry name" value="Quinoprotein alcohol dehydrogenase-like"/>
    <property type="match status" value="1"/>
</dbReference>
<dbReference type="InterPro" id="IPR058545">
    <property type="entry name" value="Beta-prop_EMC1_1st"/>
</dbReference>
<feature type="domain" description="EMC1 first beta-propeller" evidence="14">
    <location>
        <begin position="20"/>
        <end position="332"/>
    </location>
</feature>
<feature type="signal peptide" evidence="12">
    <location>
        <begin position="1"/>
        <end position="20"/>
    </location>
</feature>
<evidence type="ECO:0000256" key="5">
    <source>
        <dbReference type="ARBA" id="ARBA00022692"/>
    </source>
</evidence>
<dbReference type="Proteomes" id="UP000759537">
    <property type="component" value="Unassembled WGS sequence"/>
</dbReference>
<dbReference type="PANTHER" id="PTHR21573:SF0">
    <property type="entry name" value="ER MEMBRANE PROTEIN COMPLEX SUBUNIT 1"/>
    <property type="match status" value="1"/>
</dbReference>
<evidence type="ECO:0000256" key="7">
    <source>
        <dbReference type="ARBA" id="ARBA00022824"/>
    </source>
</evidence>
<dbReference type="Pfam" id="PF25293">
    <property type="entry name" value="Beta-prop_EMC1_N"/>
    <property type="match status" value="1"/>
</dbReference>
<evidence type="ECO:0000256" key="1">
    <source>
        <dbReference type="ARBA" id="ARBA00004115"/>
    </source>
</evidence>
<evidence type="ECO:0000256" key="9">
    <source>
        <dbReference type="ARBA" id="ARBA00023136"/>
    </source>
</evidence>
<sequence length="1016" mass="110385">MRSLNLPGLILAALCTAVVALHESDVGIVDWHQPHAGVPLTSSLATAPTFHARPGRPPTEALLLTATSGNVLAALHASNGSLAWRFVFEPSDNIVHYQKHRETVVSLSGLGGTVLRRFDYSTGQLVLEKRLQAPHEGHLLTSGDFGDSTAIAFMGESQDIVALTSGHAVRRIEETGTVPWFWEAPENPASVVYTKLVTTLSTVYVIGLSKSSASYTLHVTSLSSSTGELVASVKFPSSIAEGSSDMLTLSSDTATLDPRVVWLEAGVIHSVSLVPHLTEKPTSVKDSTHSKIIDIGLQSKGHFIALNTDDTGRVFALDANNVGLKVVWEFADSAKSDRYSKSLYIGGLDQAGLPYIGRIFWSFLLGKAAAHIYAPHMAAGRGLVSGFTFNFDTEMHGTISHVALHTAYVKELDLLPYLALTTTTGAVQLWQGDIEQWTREEGLSRLQMAEMAELPERETIATHVIDQDETFAGRSRRQLADAKGLPQYIFHFAKRFMTGSYASTHQRAVPASLTASVPDTLARDAFGFRQVIVAASDLGKIYGLDSSSGAVVWSRILGHGRAAQVGAQIVPVKLFVVRTVANGGFPEAVLVAHRHAKNGLVDTVVFHVNALTGEDASGKSPVGTALQGVDLISGPSLGAYALPEISNAIILLDESLQVYVYPEGFINEKEFASVVGKLNIALPTGKAEEHQLTGHQFSGAGHGRATAYATWASSFSAGENILSIIPRSSGPVASLGKVLGNRTTLYKYLNPHLFAVTTVSPTTCGVYVLDATKGNIVYHESIAASQGKRRCDLHATFVENWLVYVYWDEEYQWVGQTKGHRLVTVELYEGSTPDEKTRSPELSSYSNKSLAYSITEQSYVFPYAITSIATTSTKYGISTKDIIVANENGQIQSFPRLLLNPRRTKDKPTAEEQEEWLIQYDPVLPDDTHRVLSHNYHVVNVRHILTAPALLESTSLVFAYGLDLFCTRVAPSGTFDVLNETFNKAQLVFTICGLAVAIVAARPMVRQKRLREKWYQ</sequence>
<feature type="transmembrane region" description="Helical" evidence="11">
    <location>
        <begin position="987"/>
        <end position="1005"/>
    </location>
</feature>
<comment type="subcellular location">
    <subcellularLocation>
        <location evidence="1">Endoplasmic reticulum membrane</location>
        <topology evidence="1">Single-pass type I membrane protein</topology>
    </subcellularLocation>
</comment>